<dbReference type="AlphaFoldDB" id="A0A2K1XEZ3"/>
<dbReference type="SUPFAM" id="SSF54862">
    <property type="entry name" value="4Fe-4S ferredoxins"/>
    <property type="match status" value="1"/>
</dbReference>
<dbReference type="InParanoid" id="A0A2K1XEZ3"/>
<dbReference type="GO" id="GO:0015979">
    <property type="term" value="P:photosynthesis"/>
    <property type="evidence" value="ECO:0000318"/>
    <property type="project" value="GO_Central"/>
</dbReference>
<dbReference type="InterPro" id="IPR017900">
    <property type="entry name" value="4Fe4S_Fe_S_CS"/>
</dbReference>
<dbReference type="EMBL" id="CM009305">
    <property type="protein sequence ID" value="PNS99346.1"/>
    <property type="molecule type" value="Genomic_DNA"/>
</dbReference>
<feature type="domain" description="4Fe-4S ferredoxin-type" evidence="1">
    <location>
        <begin position="40"/>
        <end position="69"/>
    </location>
</feature>
<protein>
    <recommendedName>
        <fullName evidence="1">4Fe-4S ferredoxin-type domain-containing protein</fullName>
    </recommendedName>
</protein>
<dbReference type="PROSITE" id="PS00198">
    <property type="entry name" value="4FE4S_FER_1"/>
    <property type="match status" value="1"/>
</dbReference>
<dbReference type="InterPro" id="IPR017896">
    <property type="entry name" value="4Fe4S_Fe-S-bd"/>
</dbReference>
<evidence type="ECO:0000313" key="3">
    <source>
        <dbReference type="Proteomes" id="UP000006729"/>
    </source>
</evidence>
<dbReference type="STRING" id="3694.A0A2K1XEZ3"/>
<name>A0A2K1XEZ3_POPTR</name>
<gene>
    <name evidence="2" type="ORF">POPTR_016G129800</name>
</gene>
<keyword evidence="3" id="KW-1185">Reference proteome</keyword>
<organism evidence="2 3">
    <name type="scientific">Populus trichocarpa</name>
    <name type="common">Western balsam poplar</name>
    <name type="synonym">Populus balsamifera subsp. trichocarpa</name>
    <dbReference type="NCBI Taxonomy" id="3694"/>
    <lineage>
        <taxon>Eukaryota</taxon>
        <taxon>Viridiplantae</taxon>
        <taxon>Streptophyta</taxon>
        <taxon>Embryophyta</taxon>
        <taxon>Tracheophyta</taxon>
        <taxon>Spermatophyta</taxon>
        <taxon>Magnoliopsida</taxon>
        <taxon>eudicotyledons</taxon>
        <taxon>Gunneridae</taxon>
        <taxon>Pentapetalae</taxon>
        <taxon>rosids</taxon>
        <taxon>fabids</taxon>
        <taxon>Malpighiales</taxon>
        <taxon>Salicaceae</taxon>
        <taxon>Saliceae</taxon>
        <taxon>Populus</taxon>
    </lineage>
</organism>
<evidence type="ECO:0000313" key="2">
    <source>
        <dbReference type="EMBL" id="PNS99346.1"/>
    </source>
</evidence>
<dbReference type="PROSITE" id="PS51379">
    <property type="entry name" value="4FE4S_FER_2"/>
    <property type="match status" value="1"/>
</dbReference>
<proteinExistence type="predicted"/>
<sequence>MVRPGDLKRVLECLHEKPARARSIIGVTVAYDVPGSPKQIASAPRTEDCVGCKRCGSACPTDFMKQLETWV</sequence>
<reference evidence="2 3" key="1">
    <citation type="journal article" date="2006" name="Science">
        <title>The genome of black cottonwood, Populus trichocarpa (Torr. &amp; Gray).</title>
        <authorList>
            <person name="Tuskan G.A."/>
            <person name="Difazio S."/>
            <person name="Jansson S."/>
            <person name="Bohlmann J."/>
            <person name="Grigoriev I."/>
            <person name="Hellsten U."/>
            <person name="Putnam N."/>
            <person name="Ralph S."/>
            <person name="Rombauts S."/>
            <person name="Salamov A."/>
            <person name="Schein J."/>
            <person name="Sterck L."/>
            <person name="Aerts A."/>
            <person name="Bhalerao R.R."/>
            <person name="Bhalerao R.P."/>
            <person name="Blaudez D."/>
            <person name="Boerjan W."/>
            <person name="Brun A."/>
            <person name="Brunner A."/>
            <person name="Busov V."/>
            <person name="Campbell M."/>
            <person name="Carlson J."/>
            <person name="Chalot M."/>
            <person name="Chapman J."/>
            <person name="Chen G.L."/>
            <person name="Cooper D."/>
            <person name="Coutinho P.M."/>
            <person name="Couturier J."/>
            <person name="Covert S."/>
            <person name="Cronk Q."/>
            <person name="Cunningham R."/>
            <person name="Davis J."/>
            <person name="Degroeve S."/>
            <person name="Dejardin A."/>
            <person name="Depamphilis C."/>
            <person name="Detter J."/>
            <person name="Dirks B."/>
            <person name="Dubchak I."/>
            <person name="Duplessis S."/>
            <person name="Ehlting J."/>
            <person name="Ellis B."/>
            <person name="Gendler K."/>
            <person name="Goodstein D."/>
            <person name="Gribskov M."/>
            <person name="Grimwood J."/>
            <person name="Groover A."/>
            <person name="Gunter L."/>
            <person name="Hamberger B."/>
            <person name="Heinze B."/>
            <person name="Helariutta Y."/>
            <person name="Henrissat B."/>
            <person name="Holligan D."/>
            <person name="Holt R."/>
            <person name="Huang W."/>
            <person name="Islam-Faridi N."/>
            <person name="Jones S."/>
            <person name="Jones-Rhoades M."/>
            <person name="Jorgensen R."/>
            <person name="Joshi C."/>
            <person name="Kangasjarvi J."/>
            <person name="Karlsson J."/>
            <person name="Kelleher C."/>
            <person name="Kirkpatrick R."/>
            <person name="Kirst M."/>
            <person name="Kohler A."/>
            <person name="Kalluri U."/>
            <person name="Larimer F."/>
            <person name="Leebens-Mack J."/>
            <person name="Leple J.C."/>
            <person name="Locascio P."/>
            <person name="Lou Y."/>
            <person name="Lucas S."/>
            <person name="Martin F."/>
            <person name="Montanini B."/>
            <person name="Napoli C."/>
            <person name="Nelson D.R."/>
            <person name="Nelson C."/>
            <person name="Nieminen K."/>
            <person name="Nilsson O."/>
            <person name="Pereda V."/>
            <person name="Peter G."/>
            <person name="Philippe R."/>
            <person name="Pilate G."/>
            <person name="Poliakov A."/>
            <person name="Razumovskaya J."/>
            <person name="Richardson P."/>
            <person name="Rinaldi C."/>
            <person name="Ritland K."/>
            <person name="Rouze P."/>
            <person name="Ryaboy D."/>
            <person name="Schmutz J."/>
            <person name="Schrader J."/>
            <person name="Segerman B."/>
            <person name="Shin H."/>
            <person name="Siddiqui A."/>
            <person name="Sterky F."/>
            <person name="Terry A."/>
            <person name="Tsai C.J."/>
            <person name="Uberbacher E."/>
            <person name="Unneberg P."/>
            <person name="Vahala J."/>
            <person name="Wall K."/>
            <person name="Wessler S."/>
            <person name="Yang G."/>
            <person name="Yin T."/>
            <person name="Douglas C."/>
            <person name="Marra M."/>
            <person name="Sandberg G."/>
            <person name="Van de Peer Y."/>
            <person name="Rokhsar D."/>
        </authorList>
    </citation>
    <scope>NUCLEOTIDE SEQUENCE [LARGE SCALE GENOMIC DNA]</scope>
    <source>
        <strain evidence="3">cv. Nisqually</strain>
    </source>
</reference>
<accession>A0A2K1XEZ3</accession>
<evidence type="ECO:0000259" key="1">
    <source>
        <dbReference type="PROSITE" id="PS51379"/>
    </source>
</evidence>
<dbReference type="Pfam" id="PF00037">
    <property type="entry name" value="Fer4"/>
    <property type="match status" value="1"/>
</dbReference>
<dbReference type="Proteomes" id="UP000006729">
    <property type="component" value="Chromosome 16"/>
</dbReference>
<dbReference type="Gene3D" id="3.30.70.20">
    <property type="match status" value="1"/>
</dbReference>